<accession>A0A8H6S0P6</accession>
<dbReference type="AlphaFoldDB" id="A0A8H6S0P6"/>
<dbReference type="PANTHER" id="PTHR23082:SF0">
    <property type="entry name" value="GENERAL TRANSCRIPTION FACTOR 3C POLYPEPTIDE 3"/>
    <property type="match status" value="1"/>
</dbReference>
<gene>
    <name evidence="2" type="ORF">HMN09_01313700</name>
</gene>
<dbReference type="PANTHER" id="PTHR23082">
    <property type="entry name" value="TRANSCRIPTION INITIATION FACTOR IIIC TFIIIC , POLYPEPTIDE 3-RELATED"/>
    <property type="match status" value="1"/>
</dbReference>
<comment type="caution">
    <text evidence="2">The sequence shown here is derived from an EMBL/GenBank/DDBJ whole genome shotgun (WGS) entry which is preliminary data.</text>
</comment>
<feature type="compositionally biased region" description="Polar residues" evidence="1">
    <location>
        <begin position="224"/>
        <end position="236"/>
    </location>
</feature>
<dbReference type="InterPro" id="IPR011990">
    <property type="entry name" value="TPR-like_helical_dom_sf"/>
</dbReference>
<dbReference type="OrthoDB" id="9991317at2759"/>
<name>A0A8H6S0P6_MYCCL</name>
<dbReference type="Proteomes" id="UP000613580">
    <property type="component" value="Unassembled WGS sequence"/>
</dbReference>
<keyword evidence="3" id="KW-1185">Reference proteome</keyword>
<feature type="compositionally biased region" description="Basic and acidic residues" evidence="1">
    <location>
        <begin position="249"/>
        <end position="259"/>
    </location>
</feature>
<proteinExistence type="predicted"/>
<dbReference type="SUPFAM" id="SSF48452">
    <property type="entry name" value="TPR-like"/>
    <property type="match status" value="1"/>
</dbReference>
<protein>
    <submittedName>
        <fullName evidence="2">TPR-like protein</fullName>
    </submittedName>
</protein>
<evidence type="ECO:0000313" key="3">
    <source>
        <dbReference type="Proteomes" id="UP000613580"/>
    </source>
</evidence>
<dbReference type="GO" id="GO:0006383">
    <property type="term" value="P:transcription by RNA polymerase III"/>
    <property type="evidence" value="ECO:0007669"/>
    <property type="project" value="InterPro"/>
</dbReference>
<reference evidence="2" key="1">
    <citation type="submission" date="2020-05" db="EMBL/GenBank/DDBJ databases">
        <title>Mycena genomes resolve the evolution of fungal bioluminescence.</title>
        <authorList>
            <person name="Tsai I.J."/>
        </authorList>
    </citation>
    <scope>NUCLEOTIDE SEQUENCE</scope>
    <source>
        <strain evidence="2">110903Hualien_Pintung</strain>
    </source>
</reference>
<evidence type="ECO:0000313" key="2">
    <source>
        <dbReference type="EMBL" id="KAF7290085.1"/>
    </source>
</evidence>
<dbReference type="EMBL" id="JACAZE010000027">
    <property type="protein sequence ID" value="KAF7290085.1"/>
    <property type="molecule type" value="Genomic_DNA"/>
</dbReference>
<dbReference type="GO" id="GO:0000127">
    <property type="term" value="C:transcription factor TFIIIC complex"/>
    <property type="evidence" value="ECO:0007669"/>
    <property type="project" value="TreeGrafter"/>
</dbReference>
<dbReference type="InterPro" id="IPR039340">
    <property type="entry name" value="Tfc4/TFIIIC-102/Sfc4"/>
</dbReference>
<evidence type="ECO:0000256" key="1">
    <source>
        <dbReference type="SAM" id="MobiDB-lite"/>
    </source>
</evidence>
<sequence length="628" mass="70519">MPHSHTTAPSTRPALVPASSIAPRDIKPYAQEPVPGGGFAEMEVLILADLFNGRDAENWWDLGTLQIVCTTDPVHRVLDTINDFEAGFDDLDGKSTGINLAEDILDYAPLFSELADAYFDVETWTKAREVYQQLGSCETTSSVHVITRTAMCMRAMGDLTQAAEVFEAGKVLFRSAFEGSNYGPIMDSRRRRPPSADPSSVNPEDDPPHPPALINDKAKPPQPQTYSQIKRLSQPSPKAPKLSIAELPALKDNKERDARTGLPRHVPRSSGPETSPADAEQEEEENKMVDRPQLDLSTLLPNKHAALLMGSFAQPTEPRAQPASQRQTRVNARYEISDEFRGIKCDEWLELFFQSAGRLAPRNECTTRPKKFYDTCSFLESTARKCIKNNYACRNCLLRRPSNNEPSRPLAARSLAYPFHNIDVWNRAWDERDQRRRRVVQPRSRHVGKGAKEARELVWNEPMQRWRLPAVGKAAVGDEEQASEDEAMEVLLADKHPLMGTRASRFRNSSRSASRLLHRRRSRPARYVRPDDDALPKRDLLFRLLFLLLPFITRYRLPSPGDDMPSGVGSTDPLIALSLGAASLSRASQQQCDNWHQLVAQATAFLDKYRQCRKAGPGDGYGRESEIE</sequence>
<feature type="region of interest" description="Disordered" evidence="1">
    <location>
        <begin position="183"/>
        <end position="290"/>
    </location>
</feature>
<organism evidence="2 3">
    <name type="scientific">Mycena chlorophos</name>
    <name type="common">Agaric fungus</name>
    <name type="synonym">Agaricus chlorophos</name>
    <dbReference type="NCBI Taxonomy" id="658473"/>
    <lineage>
        <taxon>Eukaryota</taxon>
        <taxon>Fungi</taxon>
        <taxon>Dikarya</taxon>
        <taxon>Basidiomycota</taxon>
        <taxon>Agaricomycotina</taxon>
        <taxon>Agaricomycetes</taxon>
        <taxon>Agaricomycetidae</taxon>
        <taxon>Agaricales</taxon>
        <taxon>Marasmiineae</taxon>
        <taxon>Mycenaceae</taxon>
        <taxon>Mycena</taxon>
    </lineage>
</organism>